<dbReference type="AlphaFoldDB" id="A0A845M5R0"/>
<evidence type="ECO:0000256" key="2">
    <source>
        <dbReference type="ARBA" id="ARBA00023015"/>
    </source>
</evidence>
<evidence type="ECO:0000313" key="7">
    <source>
        <dbReference type="Proteomes" id="UP000467322"/>
    </source>
</evidence>
<gene>
    <name evidence="6" type="ORF">GQE99_01475</name>
</gene>
<feature type="domain" description="HTH lysR-type" evidence="5">
    <location>
        <begin position="4"/>
        <end position="62"/>
    </location>
</feature>
<dbReference type="PRINTS" id="PR00039">
    <property type="entry name" value="HTHLYSR"/>
</dbReference>
<evidence type="ECO:0000313" key="6">
    <source>
        <dbReference type="EMBL" id="MZR11694.1"/>
    </source>
</evidence>
<organism evidence="6 7">
    <name type="scientific">Maritimibacter harenae</name>
    <dbReference type="NCBI Taxonomy" id="2606218"/>
    <lineage>
        <taxon>Bacteria</taxon>
        <taxon>Pseudomonadati</taxon>
        <taxon>Pseudomonadota</taxon>
        <taxon>Alphaproteobacteria</taxon>
        <taxon>Rhodobacterales</taxon>
        <taxon>Roseobacteraceae</taxon>
        <taxon>Maritimibacter</taxon>
    </lineage>
</organism>
<dbReference type="PANTHER" id="PTHR30419:SF30">
    <property type="entry name" value="LYSR FAMILY TRANSCRIPTIONAL REGULATOR"/>
    <property type="match status" value="1"/>
</dbReference>
<comment type="similarity">
    <text evidence="1">Belongs to the LysR transcriptional regulatory family.</text>
</comment>
<evidence type="ECO:0000256" key="4">
    <source>
        <dbReference type="ARBA" id="ARBA00023163"/>
    </source>
</evidence>
<dbReference type="SUPFAM" id="SSF53850">
    <property type="entry name" value="Periplasmic binding protein-like II"/>
    <property type="match status" value="1"/>
</dbReference>
<accession>A0A845M5R0</accession>
<keyword evidence="3" id="KW-0238">DNA-binding</keyword>
<proteinExistence type="inferred from homology"/>
<dbReference type="Gene3D" id="1.10.10.10">
    <property type="entry name" value="Winged helix-like DNA-binding domain superfamily/Winged helix DNA-binding domain"/>
    <property type="match status" value="1"/>
</dbReference>
<name>A0A845M5R0_9RHOB</name>
<evidence type="ECO:0000256" key="1">
    <source>
        <dbReference type="ARBA" id="ARBA00009437"/>
    </source>
</evidence>
<dbReference type="InterPro" id="IPR036388">
    <property type="entry name" value="WH-like_DNA-bd_sf"/>
</dbReference>
<dbReference type="Pfam" id="PF00126">
    <property type="entry name" value="HTH_1"/>
    <property type="match status" value="1"/>
</dbReference>
<comment type="caution">
    <text evidence="6">The sequence shown here is derived from an EMBL/GenBank/DDBJ whole genome shotgun (WGS) entry which is preliminary data.</text>
</comment>
<evidence type="ECO:0000256" key="3">
    <source>
        <dbReference type="ARBA" id="ARBA00023125"/>
    </source>
</evidence>
<keyword evidence="7" id="KW-1185">Reference proteome</keyword>
<dbReference type="InterPro" id="IPR050950">
    <property type="entry name" value="HTH-type_LysR_regulators"/>
</dbReference>
<evidence type="ECO:0000259" key="5">
    <source>
        <dbReference type="PROSITE" id="PS50931"/>
    </source>
</evidence>
<dbReference type="SUPFAM" id="SSF46785">
    <property type="entry name" value="Winged helix' DNA-binding domain"/>
    <property type="match status" value="1"/>
</dbReference>
<dbReference type="InterPro" id="IPR005119">
    <property type="entry name" value="LysR_subst-bd"/>
</dbReference>
<dbReference type="PANTHER" id="PTHR30419">
    <property type="entry name" value="HTH-TYPE TRANSCRIPTIONAL REGULATOR YBHD"/>
    <property type="match status" value="1"/>
</dbReference>
<dbReference type="CDD" id="cd05466">
    <property type="entry name" value="PBP2_LTTR_substrate"/>
    <property type="match status" value="1"/>
</dbReference>
<dbReference type="GO" id="GO:0005829">
    <property type="term" value="C:cytosol"/>
    <property type="evidence" value="ECO:0007669"/>
    <property type="project" value="TreeGrafter"/>
</dbReference>
<dbReference type="InterPro" id="IPR036390">
    <property type="entry name" value="WH_DNA-bd_sf"/>
</dbReference>
<protein>
    <submittedName>
        <fullName evidence="6">LysR family transcriptional regulator</fullName>
    </submittedName>
</protein>
<keyword evidence="4" id="KW-0804">Transcription</keyword>
<dbReference type="RefSeq" id="WP_161349820.1">
    <property type="nucleotide sequence ID" value="NZ_WTUX01000003.1"/>
</dbReference>
<reference evidence="6 7" key="1">
    <citation type="submission" date="2019-12" db="EMBL/GenBank/DDBJ databases">
        <title>Maritimibacter sp. nov. sp. isolated from sea sand.</title>
        <authorList>
            <person name="Kim J."/>
            <person name="Jeong S.E."/>
            <person name="Jung H.S."/>
            <person name="Jeon C.O."/>
        </authorList>
    </citation>
    <scope>NUCLEOTIDE SEQUENCE [LARGE SCALE GENOMIC DNA]</scope>
    <source>
        <strain evidence="6 7">DP07</strain>
    </source>
</reference>
<dbReference type="GO" id="GO:0003677">
    <property type="term" value="F:DNA binding"/>
    <property type="evidence" value="ECO:0007669"/>
    <property type="project" value="UniProtKB-KW"/>
</dbReference>
<sequence length="301" mass="33254">MTALSLRQLEVFVEVVEAGSFNACAMRLGVSQAAISDQMKALEEAVGGKLFDRAPGKPAMLTPMGQRVHERAMKIEALSRAILAESGDRPSSDAPLVIRMAVYSYIASKLQRAIDAFLSGVPHTQVDRDLRLQTPSQLRQGLANGSIDIGYTYWGQGFEVPPGDFTGDQLLALFVRSDHPLVDQQPVERDMLAPYPTLHLAHDNYLQALIRGALDHAGIRFSDVLVETDDYAFILSTTAGSDAVTCMFADEAEKVAKSHGLVRLETTFELPRLAVYRAYSERAMSNRIMRRLIQKLTQSER</sequence>
<dbReference type="PROSITE" id="PS50931">
    <property type="entry name" value="HTH_LYSR"/>
    <property type="match status" value="1"/>
</dbReference>
<dbReference type="InterPro" id="IPR000847">
    <property type="entry name" value="LysR_HTH_N"/>
</dbReference>
<dbReference type="Pfam" id="PF03466">
    <property type="entry name" value="LysR_substrate"/>
    <property type="match status" value="1"/>
</dbReference>
<dbReference type="Gene3D" id="3.40.190.290">
    <property type="match status" value="1"/>
</dbReference>
<dbReference type="GO" id="GO:0003700">
    <property type="term" value="F:DNA-binding transcription factor activity"/>
    <property type="evidence" value="ECO:0007669"/>
    <property type="project" value="InterPro"/>
</dbReference>
<dbReference type="EMBL" id="WTUX01000003">
    <property type="protein sequence ID" value="MZR11694.1"/>
    <property type="molecule type" value="Genomic_DNA"/>
</dbReference>
<keyword evidence="2" id="KW-0805">Transcription regulation</keyword>
<dbReference type="Proteomes" id="UP000467322">
    <property type="component" value="Unassembled WGS sequence"/>
</dbReference>